<accession>A0A183I537</accession>
<name>A0A183I537_9BILA</name>
<dbReference type="EMBL" id="UZAJ01041278">
    <property type="protein sequence ID" value="VDP19200.1"/>
    <property type="molecule type" value="Genomic_DNA"/>
</dbReference>
<dbReference type="Proteomes" id="UP000267606">
    <property type="component" value="Unassembled WGS sequence"/>
</dbReference>
<dbReference type="AlphaFoldDB" id="A0A183I537"/>
<evidence type="ECO:0000313" key="1">
    <source>
        <dbReference type="EMBL" id="VDP19200.1"/>
    </source>
</evidence>
<evidence type="ECO:0000313" key="2">
    <source>
        <dbReference type="Proteomes" id="UP000267606"/>
    </source>
</evidence>
<proteinExistence type="predicted"/>
<organism evidence="3">
    <name type="scientific">Onchocerca flexuosa</name>
    <dbReference type="NCBI Taxonomy" id="387005"/>
    <lineage>
        <taxon>Eukaryota</taxon>
        <taxon>Metazoa</taxon>
        <taxon>Ecdysozoa</taxon>
        <taxon>Nematoda</taxon>
        <taxon>Chromadorea</taxon>
        <taxon>Rhabditida</taxon>
        <taxon>Spirurina</taxon>
        <taxon>Spiruromorpha</taxon>
        <taxon>Filarioidea</taxon>
        <taxon>Onchocercidae</taxon>
        <taxon>Onchocerca</taxon>
    </lineage>
</organism>
<dbReference type="STRING" id="387005.A0A183I537"/>
<keyword evidence="2" id="KW-1185">Reference proteome</keyword>
<reference evidence="1 2" key="2">
    <citation type="submission" date="2018-11" db="EMBL/GenBank/DDBJ databases">
        <authorList>
            <consortium name="Pathogen Informatics"/>
        </authorList>
    </citation>
    <scope>NUCLEOTIDE SEQUENCE [LARGE SCALE GENOMIC DNA]</scope>
</reference>
<protein>
    <submittedName>
        <fullName evidence="3">Histone domain-containing protein</fullName>
    </submittedName>
</protein>
<reference evidence="3" key="1">
    <citation type="submission" date="2016-06" db="UniProtKB">
        <authorList>
            <consortium name="WormBaseParasite"/>
        </authorList>
    </citation>
    <scope>IDENTIFICATION</scope>
</reference>
<dbReference type="WBParaSite" id="OFLC_0001486001-mRNA-1">
    <property type="protein sequence ID" value="OFLC_0001486001-mRNA-1"/>
    <property type="gene ID" value="OFLC_0001486001"/>
</dbReference>
<gene>
    <name evidence="1" type="ORF">OFLC_LOCUS14849</name>
</gene>
<evidence type="ECO:0000313" key="3">
    <source>
        <dbReference type="WBParaSite" id="OFLC_0001486001-mRNA-1"/>
    </source>
</evidence>
<sequence length="76" mass="9011">MAKWFAKVEFRSRDLRRISSLVASKELQIIGYLLNKEEIKAEVFFILNQRCRFHARLDINYLDTLIVVCVYVITTT</sequence>